<dbReference type="SUPFAM" id="SSF56801">
    <property type="entry name" value="Acetyl-CoA synthetase-like"/>
    <property type="match status" value="2"/>
</dbReference>
<dbReference type="Pfam" id="PF13193">
    <property type="entry name" value="AMP-binding_C"/>
    <property type="match status" value="1"/>
</dbReference>
<accession>A0AB73G4U2</accession>
<dbReference type="Proteomes" id="UP000061665">
    <property type="component" value="Unassembled WGS sequence"/>
</dbReference>
<dbReference type="InterPro" id="IPR036736">
    <property type="entry name" value="ACP-like_sf"/>
</dbReference>
<dbReference type="CDD" id="cd05930">
    <property type="entry name" value="A_NRPS"/>
    <property type="match status" value="1"/>
</dbReference>
<gene>
    <name evidence="7" type="ORF">WJ53_31250</name>
</gene>
<evidence type="ECO:0000259" key="6">
    <source>
        <dbReference type="PROSITE" id="PS50075"/>
    </source>
</evidence>
<dbReference type="GO" id="GO:0009403">
    <property type="term" value="P:toxin biosynthetic process"/>
    <property type="evidence" value="ECO:0007669"/>
    <property type="project" value="UniProtKB-ARBA"/>
</dbReference>
<dbReference type="Pfam" id="PF00550">
    <property type="entry name" value="PP-binding"/>
    <property type="match status" value="2"/>
</dbReference>
<dbReference type="Gene3D" id="3.40.50.980">
    <property type="match status" value="2"/>
</dbReference>
<evidence type="ECO:0000313" key="7">
    <source>
        <dbReference type="EMBL" id="KVM36532.1"/>
    </source>
</evidence>
<name>A0AB73G4U2_9BURK</name>
<feature type="domain" description="Carrier" evidence="6">
    <location>
        <begin position="2562"/>
        <end position="2637"/>
    </location>
</feature>
<dbReference type="EMBL" id="LOZE01000032">
    <property type="protein sequence ID" value="KVM36532.1"/>
    <property type="molecule type" value="Genomic_DNA"/>
</dbReference>
<dbReference type="InterPro" id="IPR029058">
    <property type="entry name" value="AB_hydrolase_fold"/>
</dbReference>
<dbReference type="CDD" id="cd19531">
    <property type="entry name" value="LCL_NRPS-like"/>
    <property type="match status" value="2"/>
</dbReference>
<dbReference type="GO" id="GO:0031177">
    <property type="term" value="F:phosphopantetheine binding"/>
    <property type="evidence" value="ECO:0007669"/>
    <property type="project" value="InterPro"/>
</dbReference>
<dbReference type="InterPro" id="IPR023213">
    <property type="entry name" value="CAT-like_dom_sf"/>
</dbReference>
<evidence type="ECO:0000313" key="8">
    <source>
        <dbReference type="Proteomes" id="UP000061665"/>
    </source>
</evidence>
<dbReference type="InterPro" id="IPR000873">
    <property type="entry name" value="AMP-dep_synth/lig_dom"/>
</dbReference>
<protein>
    <recommendedName>
        <fullName evidence="6">Carrier domain-containing protein</fullName>
    </recommendedName>
</protein>
<dbReference type="InterPro" id="IPR010071">
    <property type="entry name" value="AA_adenyl_dom"/>
</dbReference>
<dbReference type="InterPro" id="IPR020845">
    <property type="entry name" value="AMP-binding_CS"/>
</dbReference>
<dbReference type="InterPro" id="IPR009081">
    <property type="entry name" value="PP-bd_ACP"/>
</dbReference>
<dbReference type="InterPro" id="IPR001031">
    <property type="entry name" value="Thioesterase"/>
</dbReference>
<dbReference type="InterPro" id="IPR029063">
    <property type="entry name" value="SAM-dependent_MTases_sf"/>
</dbReference>
<dbReference type="NCBIfam" id="NF003417">
    <property type="entry name" value="PRK04813.1"/>
    <property type="match status" value="3"/>
</dbReference>
<keyword evidence="4" id="KW-0677">Repeat</keyword>
<dbReference type="Pfam" id="PF08242">
    <property type="entry name" value="Methyltransf_12"/>
    <property type="match status" value="1"/>
</dbReference>
<dbReference type="NCBIfam" id="TIGR01733">
    <property type="entry name" value="AA-adenyl-dom"/>
    <property type="match status" value="2"/>
</dbReference>
<evidence type="ECO:0000256" key="4">
    <source>
        <dbReference type="ARBA" id="ARBA00022737"/>
    </source>
</evidence>
<dbReference type="Pfam" id="PF00501">
    <property type="entry name" value="AMP-binding"/>
    <property type="match status" value="2"/>
</dbReference>
<dbReference type="PROSITE" id="PS00012">
    <property type="entry name" value="PHOSPHOPANTETHEINE"/>
    <property type="match status" value="2"/>
</dbReference>
<dbReference type="PANTHER" id="PTHR45527">
    <property type="entry name" value="NONRIBOSOMAL PEPTIDE SYNTHETASE"/>
    <property type="match status" value="1"/>
</dbReference>
<keyword evidence="2" id="KW-0596">Phosphopantetheine</keyword>
<dbReference type="PROSITE" id="PS00455">
    <property type="entry name" value="AMP_BINDING"/>
    <property type="match status" value="1"/>
</dbReference>
<dbReference type="Gene3D" id="3.40.50.12780">
    <property type="entry name" value="N-terminal domain of ligase-like"/>
    <property type="match status" value="1"/>
</dbReference>
<dbReference type="Gene3D" id="1.10.1200.10">
    <property type="entry name" value="ACP-like"/>
    <property type="match status" value="2"/>
</dbReference>
<dbReference type="Gene3D" id="3.30.300.30">
    <property type="match status" value="3"/>
</dbReference>
<dbReference type="SUPFAM" id="SSF52777">
    <property type="entry name" value="CoA-dependent acyltransferases"/>
    <property type="match status" value="4"/>
</dbReference>
<organism evidence="7 8">
    <name type="scientific">Burkholderia ubonensis</name>
    <dbReference type="NCBI Taxonomy" id="101571"/>
    <lineage>
        <taxon>Bacteria</taxon>
        <taxon>Pseudomonadati</taxon>
        <taxon>Pseudomonadota</taxon>
        <taxon>Betaproteobacteria</taxon>
        <taxon>Burkholderiales</taxon>
        <taxon>Burkholderiaceae</taxon>
        <taxon>Burkholderia</taxon>
        <taxon>Burkholderia cepacia complex</taxon>
    </lineage>
</organism>
<feature type="region of interest" description="Disordered" evidence="5">
    <location>
        <begin position="1530"/>
        <end position="1569"/>
    </location>
</feature>
<dbReference type="PROSITE" id="PS50075">
    <property type="entry name" value="CARRIER"/>
    <property type="match status" value="2"/>
</dbReference>
<evidence type="ECO:0000256" key="1">
    <source>
        <dbReference type="ARBA" id="ARBA00001957"/>
    </source>
</evidence>
<dbReference type="GO" id="GO:0043041">
    <property type="term" value="P:amino acid activation for nonribosomal peptide biosynthetic process"/>
    <property type="evidence" value="ECO:0007669"/>
    <property type="project" value="TreeGrafter"/>
</dbReference>
<dbReference type="FunFam" id="1.10.1200.10:FF:000005">
    <property type="entry name" value="Nonribosomal peptide synthetase 1"/>
    <property type="match status" value="1"/>
</dbReference>
<dbReference type="GO" id="GO:0005737">
    <property type="term" value="C:cytoplasm"/>
    <property type="evidence" value="ECO:0007669"/>
    <property type="project" value="TreeGrafter"/>
</dbReference>
<dbReference type="InterPro" id="IPR006162">
    <property type="entry name" value="Ppantetheine_attach_site"/>
</dbReference>
<comment type="cofactor">
    <cofactor evidence="1">
        <name>pantetheine 4'-phosphate</name>
        <dbReference type="ChEBI" id="CHEBI:47942"/>
    </cofactor>
</comment>
<proteinExistence type="predicted"/>
<dbReference type="FunFam" id="3.40.50.980:FF:000001">
    <property type="entry name" value="Non-ribosomal peptide synthetase"/>
    <property type="match status" value="2"/>
</dbReference>
<dbReference type="Pfam" id="PF00975">
    <property type="entry name" value="Thioesterase"/>
    <property type="match status" value="1"/>
</dbReference>
<dbReference type="SUPFAM" id="SSF47336">
    <property type="entry name" value="ACP-like"/>
    <property type="match status" value="2"/>
</dbReference>
<keyword evidence="3" id="KW-0597">Phosphoprotein</keyword>
<dbReference type="GO" id="GO:0003824">
    <property type="term" value="F:catalytic activity"/>
    <property type="evidence" value="ECO:0007669"/>
    <property type="project" value="InterPro"/>
</dbReference>
<dbReference type="FunFam" id="3.40.50.12780:FF:000012">
    <property type="entry name" value="Non-ribosomal peptide synthetase"/>
    <property type="match status" value="1"/>
</dbReference>
<dbReference type="SUPFAM" id="SSF53474">
    <property type="entry name" value="alpha/beta-Hydrolases"/>
    <property type="match status" value="1"/>
</dbReference>
<dbReference type="PANTHER" id="PTHR45527:SF1">
    <property type="entry name" value="FATTY ACID SYNTHASE"/>
    <property type="match status" value="1"/>
</dbReference>
<dbReference type="InterPro" id="IPR042099">
    <property type="entry name" value="ANL_N_sf"/>
</dbReference>
<sequence length="2962" mass="314114">MIHDNGLDLDFDLDLALLKSLAGDDVAASAPDRAIPRRPPGTDAPLSFAQQRLWFLHELNESGNGYTIGSAFRLRGALDETLFVECVDALVRRHDALRTAIRVRDGVPGQHVCAPGHADIAVEDWTGRPGAAQHATLVEAARALFATPFDLAAGRPFRLRVVRLSAHEHAVLMHLDHLFGDATSMSILLRELIALYDARRAGRAHALPPLGITYGDFAAWQRAGGEDWARERAYWRTQLAGATPLELPLDGVRGVRRRHAAGADRLLSCTIPGPVVTALDRLARDERTTPFAVLVAGFMALVARHARQDDIVIGTSVSGRERVETQAMVGFFANMVVLRGDLSGDPGLRELTRRQTAVIRDAMSHAALPYDKLVDDLRVPREAGRNPLFQIAVTMLDQRPDATFALGGLTVEPIVAQEASRFDLELFFARDGDGLALALSFDADLFERTSIERLAAQYVALLEHAGREPDLPFSRLALSSGLASAVAAVDATPAHAAPPAARFAPVCERVREHARARPDAIALRCGDATLSYRALDARADALAHRLVDAGFGAGTRVGLWFRPGFDTIVAMLAVLRAGAAYIPLDPGYPEARVLTVLEDAQPAVVLTERALAATLPAAAQASATIWSIDDDAPPVASPPPLPAPDPDALAYVIFTSGSTGRPKGVCVTARNLARLFTSTETLFGFDETDVWTLFHSTAFDFSVWEIWGALAHGGELVIVPEAVRRTADAFYDLLCDARVTVLNQTPSAFRQLIAEEERNGREAELALRHVIFGGEALELASLRGWIDRHGDDAPVLVNMYGITETTVHVTYRRITLADVRGRNGSLIGEPLPDMTIRLVDPHLQPVPPGMVGEILVGGAGVARGYLGRDALTAERFVVDAAGHRLYRSGDLGRIDAHGRLEYRGRADQQVKLRGFRIELGDIDAALRAHPAVADCAIVVTGTGDTAQLVAYAVPRGGDGGADAAEAGTGAAPGWRDSFDMIYSGDAADDELLDIVGWTDSYDGEPIPREEMRMWRDEMLARIRERAPRRVLEIGCGSGMLLLPLAASCERFVGLDFSTQAIARLGRVVERLGLRTVTLIERAADALDGLAHDFDTIVVNSVAQYFPDGAYALRVIERALDHLAPGGRLIVGDLRSLPLLRQFQATKLLRRRDGARERATLRAQLDRLVAQEPELLFDPALFDALAARRGDVADVDVRLKHFASGNELASYRYDAIITKTGGAAAARAVPAAAPRDIDAAAAADLRVLCDDALRADAGVVVRRIPNARLAHANAFVAWLDAADDGETLPDGFATTAPDAAVDPAAIDVATSAAGAACRLRWSDGRADGAFDAFVAPLDAASGMPRATTGNVSGASGASNALAPSTASLSADADLLRFFNVPFRQPDDLPRTLRAHLHKRLPAHMVPSAVLLLDRLPLTPNGKLDRAALPSIHQAAAVADTTESDTRDAASATERLVAAVFVDVLGVARVGRAGHFFELGGHSLLATQVVARLRDDHGIDLRLRTIFDHPTVQDLAAAIDAAANADAIGEPAEASPTAQLMQRDSDRAEAQSHMSTSASAPAEAKSETEGTARKLIPHPESETEAAPIHTAPLSFAQQRFWFLDRLAGDDSALYHIASALRLRGPLDVAAAQRAIDAIVARHDSLRTTFALVGDAPRQRVHAAWRPALRIVDLTGADDAAVRDAARRFARERFDLAAEPPLRVGLLTLGAHDALLVVAMHHIVCDGWSLGLFAREFAHGYAHGAPLEPLPFGYADYAARQREAAAGARLDTALARWRQRLAGAPEALTLATDRPRRAQRSHAGGKVSFTLDADETAALRALARQTGTTLFVVLLAGYAWLLARDADQDEVVIGSPIAQRPSRDAEQMIGCFLNTLPLRCDFRGEPSARDALGRLRDVVLDAFEWQDVPFETIVAASGQPRTPDRTPLFQAMLVLQSAPRHAMRLPGLEIDAFDDDETAAQFELTLFAHEDTASGQLRLDWQYDAELFDRATIDALSARLRRLYADFARRPDTPLARLDGLDDAARAQLLAFGDRRAARLDAPLVHDAIARHARAAPGHPALVASDRTLDYGGLDAAANRLARQLRAMGIGAGTGATGTTAESIVAVALERSIDAVVALVAILRAGGVYVPVDPEQPPARVTTIVGEARPALVITRAALAPRFADAARAMLLVDRDADAIDARDASPLDAPVHPDALAYAIFTSGSTGVPKGVAISHRSLAASTAARLHAYPPVASMLLVPSLAFDSSIAILFWMLASGGTLHIPDAAHARDPRALAAAVERGRIAGWLGVPSLYALAVDLCAPSLASLDVVVLAGETLSANVVDAHYRHGPACTLANEYGPTEATVWASVHFVERATAGAAPIGTPIAGSRLVVLDRHGALAPVGVEGELAIGGAGVARGYLHRPGLTAARFVPDPFAHGERLYRTGDRVRWRRDGTLDFIGRRDAQVKLRGIRIELDEIDACLASHPRVRQAASRVLSHADGRQELIAYAVLGDGVDAGSADGMHGIDDVTDALRTHLAAHLPAAAVPARVLAIDALPVNANGKLDRDRLPAPGPVRAVVRGEAASPTEAAMRALWEELLGHPVDALQADFFTLGGDSLLAVKLIARIEHRFGVALPLADLFSHAGIAALSAAVDRAAARARTPHATPVRADVASGAAVIPLGGGAHAPRATIALLPDISGLVVSLVPLAAALGARYRVLGLQAAGLDERAAPLADVEAIADAHARALVDATRAAGGAGAANAPLVLVGYSWGASVAAWVARALERDGAAPCLVVALDAPPASDADFAAQLPADEPGLLEYMTTALTQSLGRDLRIDAATLAPLSHTQRIDAFAERLRASGVVPPDVPASRIARMVDVYRANLAADKALAGRPAPAPIGAPVAVWVSDGGAHPAGRGADLGWSARTSAGVSLHRAAGDHLSMVRAPHLGALANAIAARIDAAIDGAGACTGSRDTGFPEGHTS</sequence>
<evidence type="ECO:0000256" key="5">
    <source>
        <dbReference type="SAM" id="MobiDB-lite"/>
    </source>
</evidence>
<reference evidence="7 8" key="1">
    <citation type="submission" date="2015-11" db="EMBL/GenBank/DDBJ databases">
        <title>Expanding the genomic diversity of Burkholderia species for the development of highly accurate diagnostics.</title>
        <authorList>
            <person name="Sahl J."/>
            <person name="Keim P."/>
            <person name="Wagner D."/>
        </authorList>
    </citation>
    <scope>NUCLEOTIDE SEQUENCE [LARGE SCALE GENOMIC DNA]</scope>
    <source>
        <strain evidence="7 8">MSMB2058</strain>
    </source>
</reference>
<dbReference type="Gene3D" id="2.30.38.10">
    <property type="entry name" value="Luciferase, Domain 3"/>
    <property type="match status" value="1"/>
</dbReference>
<dbReference type="Pfam" id="PF00668">
    <property type="entry name" value="Condensation"/>
    <property type="match status" value="2"/>
</dbReference>
<dbReference type="CDD" id="cd02440">
    <property type="entry name" value="AdoMet_MTases"/>
    <property type="match status" value="1"/>
</dbReference>
<dbReference type="InterPro" id="IPR001242">
    <property type="entry name" value="Condensation_dom"/>
</dbReference>
<dbReference type="SMART" id="SM00823">
    <property type="entry name" value="PKS_PP"/>
    <property type="match status" value="2"/>
</dbReference>
<evidence type="ECO:0000256" key="2">
    <source>
        <dbReference type="ARBA" id="ARBA00022450"/>
    </source>
</evidence>
<dbReference type="SUPFAM" id="SSF53335">
    <property type="entry name" value="S-adenosyl-L-methionine-dependent methyltransferases"/>
    <property type="match status" value="1"/>
</dbReference>
<dbReference type="FunFam" id="2.30.38.10:FF:000001">
    <property type="entry name" value="Non-ribosomal peptide synthetase PvdI"/>
    <property type="match status" value="1"/>
</dbReference>
<dbReference type="Gene3D" id="3.40.50.150">
    <property type="entry name" value="Vaccinia Virus protein VP39"/>
    <property type="match status" value="1"/>
</dbReference>
<dbReference type="InterPro" id="IPR013217">
    <property type="entry name" value="Methyltransf_12"/>
</dbReference>
<comment type="caution">
    <text evidence="7">The sequence shown here is derived from an EMBL/GenBank/DDBJ whole genome shotgun (WGS) entry which is preliminary data.</text>
</comment>
<dbReference type="Gene3D" id="3.30.559.10">
    <property type="entry name" value="Chloramphenicol acetyltransferase-like domain"/>
    <property type="match status" value="2"/>
</dbReference>
<dbReference type="Gene3D" id="3.30.559.30">
    <property type="entry name" value="Nonribosomal peptide synthetase, condensation domain"/>
    <property type="match status" value="2"/>
</dbReference>
<dbReference type="RefSeq" id="WP_059724484.1">
    <property type="nucleotide sequence ID" value="NZ_LOYI01000051.1"/>
</dbReference>
<evidence type="ECO:0000256" key="3">
    <source>
        <dbReference type="ARBA" id="ARBA00022553"/>
    </source>
</evidence>
<feature type="domain" description="Carrier" evidence="6">
    <location>
        <begin position="1446"/>
        <end position="1521"/>
    </location>
</feature>
<dbReference type="InterPro" id="IPR045851">
    <property type="entry name" value="AMP-bd_C_sf"/>
</dbReference>
<dbReference type="InterPro" id="IPR025110">
    <property type="entry name" value="AMP-bd_C"/>
</dbReference>
<dbReference type="Gene3D" id="3.40.50.1820">
    <property type="entry name" value="alpha/beta hydrolase"/>
    <property type="match status" value="1"/>
</dbReference>
<dbReference type="InterPro" id="IPR020806">
    <property type="entry name" value="PKS_PP-bd"/>
</dbReference>